<name>A0ABT3AV31_9CYAN</name>
<gene>
    <name evidence="1" type="ORF">OGM63_05365</name>
</gene>
<organism evidence="1 2">
    <name type="scientific">Plectonema radiosum NIES-515</name>
    <dbReference type="NCBI Taxonomy" id="2986073"/>
    <lineage>
        <taxon>Bacteria</taxon>
        <taxon>Bacillati</taxon>
        <taxon>Cyanobacteriota</taxon>
        <taxon>Cyanophyceae</taxon>
        <taxon>Oscillatoriophycideae</taxon>
        <taxon>Oscillatoriales</taxon>
        <taxon>Microcoleaceae</taxon>
        <taxon>Plectonema</taxon>
    </lineage>
</organism>
<protein>
    <submittedName>
        <fullName evidence="1">Uncharacterized protein</fullName>
    </submittedName>
</protein>
<reference evidence="1 2" key="1">
    <citation type="submission" date="2022-10" db="EMBL/GenBank/DDBJ databases">
        <title>Identification of biosynthetic pathway for the production of the potent trypsin inhibitor radiosumin.</title>
        <authorList>
            <person name="Fewer D.P."/>
            <person name="Delbaje E."/>
            <person name="Ouyang X."/>
            <person name="Agostino P.D."/>
            <person name="Wahlsten M."/>
            <person name="Jokela J."/>
            <person name="Permi P."/>
            <person name="Haapaniemi E."/>
            <person name="Koistinen H."/>
        </authorList>
    </citation>
    <scope>NUCLEOTIDE SEQUENCE [LARGE SCALE GENOMIC DNA]</scope>
    <source>
        <strain evidence="1 2">NIES-515</strain>
    </source>
</reference>
<evidence type="ECO:0000313" key="2">
    <source>
        <dbReference type="Proteomes" id="UP001526143"/>
    </source>
</evidence>
<evidence type="ECO:0000313" key="1">
    <source>
        <dbReference type="EMBL" id="MCV3212961.1"/>
    </source>
</evidence>
<comment type="caution">
    <text evidence="1">The sequence shown here is derived from an EMBL/GenBank/DDBJ whole genome shotgun (WGS) entry which is preliminary data.</text>
</comment>
<dbReference type="RefSeq" id="WP_263744464.1">
    <property type="nucleotide sequence ID" value="NZ_JAOWRF010000084.1"/>
</dbReference>
<dbReference type="Proteomes" id="UP001526143">
    <property type="component" value="Unassembled WGS sequence"/>
</dbReference>
<dbReference type="Pfam" id="PF19375">
    <property type="entry name" value="DurN"/>
    <property type="match status" value="1"/>
</dbReference>
<accession>A0ABT3AV31</accession>
<keyword evidence="2" id="KW-1185">Reference proteome</keyword>
<proteinExistence type="predicted"/>
<sequence>MQEKVVNRGLDRDEIRQIQMLMFMCWCLSPQSKLRQLLEMALEASETETMAKAQAMPCDDVSIDGLFVWLSSLVSPTELTESEKQLLEWQNDACNMLPAIDELKTIESKLGFKFSIEKLNSQ</sequence>
<dbReference type="InterPro" id="IPR045994">
    <property type="entry name" value="DurN"/>
</dbReference>
<dbReference type="EMBL" id="JAOWRF010000084">
    <property type="protein sequence ID" value="MCV3212961.1"/>
    <property type="molecule type" value="Genomic_DNA"/>
</dbReference>